<feature type="chain" id="PRO_5043630509" description="TGF-beta family profile domain-containing protein" evidence="7">
    <location>
        <begin position="19"/>
        <end position="375"/>
    </location>
</feature>
<dbReference type="SUPFAM" id="SSF57501">
    <property type="entry name" value="Cystine-knot cytokines"/>
    <property type="match status" value="1"/>
</dbReference>
<dbReference type="PRINTS" id="PR00669">
    <property type="entry name" value="INHIBINA"/>
</dbReference>
<dbReference type="SMART" id="SM00204">
    <property type="entry name" value="TGFB"/>
    <property type="match status" value="1"/>
</dbReference>
<evidence type="ECO:0000313" key="9">
    <source>
        <dbReference type="EMBL" id="KAG8174733.1"/>
    </source>
</evidence>
<evidence type="ECO:0000259" key="8">
    <source>
        <dbReference type="PROSITE" id="PS51362"/>
    </source>
</evidence>
<sequence length="375" mass="42476">MHLQRHFCFVLLAALTRAVVLTPITETKHIGRSKANTMEDLFFISETEEKSFDEETLNLAIIEKLKARILHGLKLKEVPKSHPPVPNLQTFRLKNKVWRNSGSIVLKEHKRQHLRSEFLSSEIIPNTCFDRTGPQCVRFQVNIPSTLSIENSLSELWLYKTDGATEFKFTQIIDEPGRSELKKELFIITNQTESAGWIRFDASILLAKLSPELSSNVLDIEVFSSDSTRVPIEIGIDRNPLLVVLSKSSERTKGRRSKRAAVTDCSDDTTTCCRKSQYLSFHDIGWDDWIVQPEGYYANICKGKCTNIVYANTHHAQVMINLISRSSVINNNDIQSSIHCTPKAYKPLSIIYTDDKGLKVISNLPDMSVTECACS</sequence>
<feature type="signal peptide" evidence="7">
    <location>
        <begin position="1"/>
        <end position="18"/>
    </location>
</feature>
<dbReference type="PROSITE" id="PS00250">
    <property type="entry name" value="TGF_BETA_1"/>
    <property type="match status" value="1"/>
</dbReference>
<dbReference type="EMBL" id="JAFNEN010001159">
    <property type="protein sequence ID" value="KAG8174733.1"/>
    <property type="molecule type" value="Genomic_DNA"/>
</dbReference>
<dbReference type="Pfam" id="PF00019">
    <property type="entry name" value="TGF_beta"/>
    <property type="match status" value="1"/>
</dbReference>
<dbReference type="GO" id="GO:0005125">
    <property type="term" value="F:cytokine activity"/>
    <property type="evidence" value="ECO:0007669"/>
    <property type="project" value="TreeGrafter"/>
</dbReference>
<dbReference type="Gene3D" id="2.10.90.10">
    <property type="entry name" value="Cystine-knot cytokines"/>
    <property type="match status" value="1"/>
</dbReference>
<organism evidence="9 10">
    <name type="scientific">Oedothorax gibbosus</name>
    <dbReference type="NCBI Taxonomy" id="931172"/>
    <lineage>
        <taxon>Eukaryota</taxon>
        <taxon>Metazoa</taxon>
        <taxon>Ecdysozoa</taxon>
        <taxon>Arthropoda</taxon>
        <taxon>Chelicerata</taxon>
        <taxon>Arachnida</taxon>
        <taxon>Araneae</taxon>
        <taxon>Araneomorphae</taxon>
        <taxon>Entelegynae</taxon>
        <taxon>Araneoidea</taxon>
        <taxon>Linyphiidae</taxon>
        <taxon>Erigoninae</taxon>
        <taxon>Oedothorax</taxon>
    </lineage>
</organism>
<dbReference type="AlphaFoldDB" id="A0AAV6TSX4"/>
<evidence type="ECO:0000256" key="2">
    <source>
        <dbReference type="ARBA" id="ARBA00006656"/>
    </source>
</evidence>
<dbReference type="Gene3D" id="2.60.120.970">
    <property type="match status" value="1"/>
</dbReference>
<feature type="domain" description="TGF-beta family profile" evidence="8">
    <location>
        <begin position="256"/>
        <end position="375"/>
    </location>
</feature>
<proteinExistence type="inferred from homology"/>
<keyword evidence="7" id="KW-0732">Signal</keyword>
<evidence type="ECO:0000256" key="6">
    <source>
        <dbReference type="RuleBase" id="RU000354"/>
    </source>
</evidence>
<dbReference type="InterPro" id="IPR029034">
    <property type="entry name" value="Cystine-knot_cytokine"/>
</dbReference>
<evidence type="ECO:0000256" key="1">
    <source>
        <dbReference type="ARBA" id="ARBA00004613"/>
    </source>
</evidence>
<keyword evidence="5" id="KW-1015">Disulfide bond</keyword>
<dbReference type="PROSITE" id="PS51362">
    <property type="entry name" value="TGF_BETA_2"/>
    <property type="match status" value="1"/>
</dbReference>
<dbReference type="Proteomes" id="UP000827092">
    <property type="component" value="Unassembled WGS sequence"/>
</dbReference>
<reference evidence="9 10" key="1">
    <citation type="journal article" date="2022" name="Nat. Ecol. Evol.">
        <title>A masculinizing supergene underlies an exaggerated male reproductive morph in a spider.</title>
        <authorList>
            <person name="Hendrickx F."/>
            <person name="De Corte Z."/>
            <person name="Sonet G."/>
            <person name="Van Belleghem S.M."/>
            <person name="Kostlbacher S."/>
            <person name="Vangestel C."/>
        </authorList>
    </citation>
    <scope>NUCLEOTIDE SEQUENCE [LARGE SCALE GENOMIC DNA]</scope>
    <source>
        <strain evidence="9">W744_W776</strain>
    </source>
</reference>
<dbReference type="PANTHER" id="PTHR11848">
    <property type="entry name" value="TGF-BETA FAMILY"/>
    <property type="match status" value="1"/>
</dbReference>
<evidence type="ECO:0000256" key="7">
    <source>
        <dbReference type="SAM" id="SignalP"/>
    </source>
</evidence>
<keyword evidence="3" id="KW-0964">Secreted</keyword>
<evidence type="ECO:0000256" key="4">
    <source>
        <dbReference type="ARBA" id="ARBA00023030"/>
    </source>
</evidence>
<dbReference type="GO" id="GO:0005615">
    <property type="term" value="C:extracellular space"/>
    <property type="evidence" value="ECO:0007669"/>
    <property type="project" value="TreeGrafter"/>
</dbReference>
<dbReference type="InterPro" id="IPR017948">
    <property type="entry name" value="TGFb_CS"/>
</dbReference>
<dbReference type="InterPro" id="IPR015615">
    <property type="entry name" value="TGF-beta-rel"/>
</dbReference>
<comment type="similarity">
    <text evidence="2 6">Belongs to the TGF-beta family.</text>
</comment>
<dbReference type="GO" id="GO:0008083">
    <property type="term" value="F:growth factor activity"/>
    <property type="evidence" value="ECO:0007669"/>
    <property type="project" value="UniProtKB-KW"/>
</dbReference>
<dbReference type="InterPro" id="IPR001839">
    <property type="entry name" value="TGF-b_C"/>
</dbReference>
<name>A0AAV6TSX4_9ARAC</name>
<gene>
    <name evidence="9" type="ORF">JTE90_012178</name>
</gene>
<evidence type="ECO:0000256" key="5">
    <source>
        <dbReference type="ARBA" id="ARBA00023157"/>
    </source>
</evidence>
<keyword evidence="4 6" id="KW-0339">Growth factor</keyword>
<comment type="subcellular location">
    <subcellularLocation>
        <location evidence="1">Secreted</location>
    </subcellularLocation>
</comment>
<evidence type="ECO:0000313" key="10">
    <source>
        <dbReference type="Proteomes" id="UP000827092"/>
    </source>
</evidence>
<protein>
    <recommendedName>
        <fullName evidence="8">TGF-beta family profile domain-containing protein</fullName>
    </recommendedName>
</protein>
<accession>A0AAV6TSX4</accession>
<comment type="caution">
    <text evidence="9">The sequence shown here is derived from an EMBL/GenBank/DDBJ whole genome shotgun (WGS) entry which is preliminary data.</text>
</comment>
<keyword evidence="10" id="KW-1185">Reference proteome</keyword>
<dbReference type="CDD" id="cd13752">
    <property type="entry name" value="TGF_beta_INHB"/>
    <property type="match status" value="1"/>
</dbReference>
<evidence type="ECO:0000256" key="3">
    <source>
        <dbReference type="ARBA" id="ARBA00022525"/>
    </source>
</evidence>